<name>A0ABQ2VB09_9ACTN</name>
<dbReference type="EMBL" id="BMRP01000016">
    <property type="protein sequence ID" value="GGU74960.1"/>
    <property type="molecule type" value="Genomic_DNA"/>
</dbReference>
<evidence type="ECO:0000313" key="2">
    <source>
        <dbReference type="EMBL" id="GGU74960.1"/>
    </source>
</evidence>
<evidence type="ECO:0000259" key="1">
    <source>
        <dbReference type="Pfam" id="PF13358"/>
    </source>
</evidence>
<dbReference type="InterPro" id="IPR038717">
    <property type="entry name" value="Tc1-like_DDE_dom"/>
</dbReference>
<dbReference type="RefSeq" id="WP_189302846.1">
    <property type="nucleotide sequence ID" value="NZ_BMRP01000016.1"/>
</dbReference>
<dbReference type="Gene3D" id="3.30.420.10">
    <property type="entry name" value="Ribonuclease H-like superfamily/Ribonuclease H"/>
    <property type="match status" value="1"/>
</dbReference>
<organism evidence="2 3">
    <name type="scientific">Streptomyces albospinus</name>
    <dbReference type="NCBI Taxonomy" id="285515"/>
    <lineage>
        <taxon>Bacteria</taxon>
        <taxon>Bacillati</taxon>
        <taxon>Actinomycetota</taxon>
        <taxon>Actinomycetes</taxon>
        <taxon>Kitasatosporales</taxon>
        <taxon>Streptomycetaceae</taxon>
        <taxon>Streptomyces</taxon>
    </lineage>
</organism>
<dbReference type="InterPro" id="IPR036397">
    <property type="entry name" value="RNaseH_sf"/>
</dbReference>
<dbReference type="Proteomes" id="UP000654471">
    <property type="component" value="Unassembled WGS sequence"/>
</dbReference>
<proteinExistence type="predicted"/>
<evidence type="ECO:0000313" key="3">
    <source>
        <dbReference type="Proteomes" id="UP000654471"/>
    </source>
</evidence>
<reference evidence="3" key="1">
    <citation type="journal article" date="2019" name="Int. J. Syst. Evol. Microbiol.">
        <title>The Global Catalogue of Microorganisms (GCM) 10K type strain sequencing project: providing services to taxonomists for standard genome sequencing and annotation.</title>
        <authorList>
            <consortium name="The Broad Institute Genomics Platform"/>
            <consortium name="The Broad Institute Genome Sequencing Center for Infectious Disease"/>
            <person name="Wu L."/>
            <person name="Ma J."/>
        </authorList>
    </citation>
    <scope>NUCLEOTIDE SEQUENCE [LARGE SCALE GENOMIC DNA]</scope>
    <source>
        <strain evidence="3">JCM 3399</strain>
    </source>
</reference>
<accession>A0ABQ2VB09</accession>
<protein>
    <recommendedName>
        <fullName evidence="1">Tc1-like transposase DDE domain-containing protein</fullName>
    </recommendedName>
</protein>
<feature type="domain" description="Tc1-like transposase DDE" evidence="1">
    <location>
        <begin position="20"/>
        <end position="90"/>
    </location>
</feature>
<keyword evidence="3" id="KW-1185">Reference proteome</keyword>
<gene>
    <name evidence="2" type="ORF">GCM10010211_46130</name>
</gene>
<comment type="caution">
    <text evidence="2">The sequence shown here is derived from an EMBL/GenBank/DDBJ whole genome shotgun (WGS) entry which is preliminary data.</text>
</comment>
<sequence length="102" mass="11520">MLLPPWSAGPVPLPDHARGSVTDRILIHRLRQVHRCLGRPMVLIWDNLSSHRSRRMRLFADRSNWLPLVSLPPYAPDLNPVEGSWAHLKNGAVAKPRGPNGR</sequence>
<dbReference type="Pfam" id="PF13358">
    <property type="entry name" value="DDE_3"/>
    <property type="match status" value="1"/>
</dbReference>